<reference evidence="2 3" key="1">
    <citation type="journal article" date="2020" name="ISME J.">
        <title>Enrichment and physiological characterization of a novel comammox Nitrospira indicates ammonium inhibition of complete nitrification.</title>
        <authorList>
            <person name="Sakoula D."/>
            <person name="Koch H."/>
            <person name="Frank J."/>
            <person name="Jetten M.S.M."/>
            <person name="van Kessel M.A.H.J."/>
            <person name="Lucker S."/>
        </authorList>
    </citation>
    <scope>NUCLEOTIDE SEQUENCE [LARGE SCALE GENOMIC DNA]</scope>
    <source>
        <strain evidence="2">Comreactor17</strain>
    </source>
</reference>
<dbReference type="AlphaFoldDB" id="A0A7S8IYL3"/>
<proteinExistence type="predicted"/>
<evidence type="ECO:0000313" key="2">
    <source>
        <dbReference type="EMBL" id="QPD03060.1"/>
    </source>
</evidence>
<dbReference type="InterPro" id="IPR025883">
    <property type="entry name" value="Cadherin-like_domain"/>
</dbReference>
<feature type="domain" description="Cadherin-like beta-sandwich-like" evidence="1">
    <location>
        <begin position="39"/>
        <end position="127"/>
    </location>
</feature>
<feature type="domain" description="Cadherin-like beta-sandwich-like" evidence="1">
    <location>
        <begin position="148"/>
        <end position="225"/>
    </location>
</feature>
<dbReference type="EMBL" id="CP047423">
    <property type="protein sequence ID" value="QPD03060.1"/>
    <property type="molecule type" value="Genomic_DNA"/>
</dbReference>
<accession>A0A7S8IYL3</accession>
<dbReference type="Proteomes" id="UP000593737">
    <property type="component" value="Chromosome"/>
</dbReference>
<evidence type="ECO:0000259" key="1">
    <source>
        <dbReference type="Pfam" id="PF12733"/>
    </source>
</evidence>
<dbReference type="PROSITE" id="PS51257">
    <property type="entry name" value="PROKAR_LIPOPROTEIN"/>
    <property type="match status" value="1"/>
</dbReference>
<gene>
    <name evidence="2" type="ORF">Nkreftii_000834</name>
</gene>
<name>A0A7S8IYL3_9BACT</name>
<evidence type="ECO:0000313" key="3">
    <source>
        <dbReference type="Proteomes" id="UP000593737"/>
    </source>
</evidence>
<dbReference type="KEGG" id="nkf:Nkreftii_000834"/>
<organism evidence="2 3">
    <name type="scientific">Candidatus Nitrospira kreftii</name>
    <dbReference type="NCBI Taxonomy" id="2652173"/>
    <lineage>
        <taxon>Bacteria</taxon>
        <taxon>Pseudomonadati</taxon>
        <taxon>Nitrospirota</taxon>
        <taxon>Nitrospiria</taxon>
        <taxon>Nitrospirales</taxon>
        <taxon>Nitrospiraceae</taxon>
        <taxon>Nitrospira</taxon>
    </lineage>
</organism>
<dbReference type="Pfam" id="PF12733">
    <property type="entry name" value="Cadherin-like"/>
    <property type="match status" value="3"/>
</dbReference>
<feature type="domain" description="Cadherin-like beta-sandwich-like" evidence="1">
    <location>
        <begin position="236"/>
        <end position="328"/>
    </location>
</feature>
<protein>
    <recommendedName>
        <fullName evidence="1">Cadherin-like beta-sandwich-like domain-containing protein</fullName>
    </recommendedName>
</protein>
<sequence>MKHAPTIAHRSFTALLLVAFGIIVSGCGDSASINPEVELASLTINPGTLQPAFASTTIRYSVDLSTSVTSVAISAQPRVAGDTVTIDGQTTTSRSITVGPVGGPPTIVSIVVSESTTKSRTYTVVLNKVSLAGNNDLSKLLVIPAGLSPAFASSEQNYTLDVATDVTSVIMAATKSDPNAVLSGDVPNDGQAVIPLGGPGTTKDVLITVTAQNGSAKTYRITIKRAAPMDNNNLSGLTVNAGTLDPAFAAGIRNYTVNVASGVDRIIVSATKSDPQAVMSAFGSVIAAAGVPTGQASTSLGLGTTTAVSITVTAPNGSPKTYTIDVFRPSR</sequence>